<evidence type="ECO:0000313" key="3">
    <source>
        <dbReference type="Proteomes" id="UP000275408"/>
    </source>
</evidence>
<dbReference type="AlphaFoldDB" id="A0A3M6U5I6"/>
<evidence type="ECO:0000256" key="1">
    <source>
        <dbReference type="SAM" id="MobiDB-lite"/>
    </source>
</evidence>
<protein>
    <recommendedName>
        <fullName evidence="4">MULE transposase domain-containing protein</fullName>
    </recommendedName>
</protein>
<evidence type="ECO:0000313" key="2">
    <source>
        <dbReference type="EMBL" id="RMX48943.1"/>
    </source>
</evidence>
<dbReference type="Proteomes" id="UP000275408">
    <property type="component" value="Unassembled WGS sequence"/>
</dbReference>
<evidence type="ECO:0008006" key="4">
    <source>
        <dbReference type="Google" id="ProtNLM"/>
    </source>
</evidence>
<sequence>MFLVNVCKATVIQRADRELVLGRHEHNHRDKLMLEDNRCTLSKPSKSGEPCKRDQLHKTKTAPSDPKSLDYESDEEDLPEGFLRRDVLVRGRLHLVFVADKLLLILLHAKTCYVDRGPIHAVVNDQHLCPERGTRRANTPGIYIISKKLKEDYRGVVKEILRVLPNQPSVRKITVDFERAMWSTFHRLLPEPLIIGCAFHCTQALWRKELGPQQVYIKNRSLHRLVRRLLALFFEEKIPQLTKAVGIRPPGAYFNNQAVKINNDKEGWHHGLNRRAQGKSKIPQYFLIELLFKEAKRRRQPNIKARLFNAWEKFEEGDISAKCLLKKASHIIVSSITFGLSFTPLNPCPANLLAKVPNVSGRYDKYMLAAFERPLFKILLNLLAEAPPVVFQKNNW</sequence>
<name>A0A3M6U5I6_POCDA</name>
<comment type="caution">
    <text evidence="2">The sequence shown here is derived from an EMBL/GenBank/DDBJ whole genome shotgun (WGS) entry which is preliminary data.</text>
</comment>
<proteinExistence type="predicted"/>
<reference evidence="2 3" key="1">
    <citation type="journal article" date="2018" name="Sci. Rep.">
        <title>Comparative analysis of the Pocillopora damicornis genome highlights role of immune system in coral evolution.</title>
        <authorList>
            <person name="Cunning R."/>
            <person name="Bay R.A."/>
            <person name="Gillette P."/>
            <person name="Baker A.C."/>
            <person name="Traylor-Knowles N."/>
        </authorList>
    </citation>
    <scope>NUCLEOTIDE SEQUENCE [LARGE SCALE GENOMIC DNA]</scope>
    <source>
        <strain evidence="2">RSMAS</strain>
        <tissue evidence="2">Whole animal</tissue>
    </source>
</reference>
<organism evidence="2 3">
    <name type="scientific">Pocillopora damicornis</name>
    <name type="common">Cauliflower coral</name>
    <name type="synonym">Millepora damicornis</name>
    <dbReference type="NCBI Taxonomy" id="46731"/>
    <lineage>
        <taxon>Eukaryota</taxon>
        <taxon>Metazoa</taxon>
        <taxon>Cnidaria</taxon>
        <taxon>Anthozoa</taxon>
        <taxon>Hexacorallia</taxon>
        <taxon>Scleractinia</taxon>
        <taxon>Astrocoeniina</taxon>
        <taxon>Pocilloporidae</taxon>
        <taxon>Pocillopora</taxon>
    </lineage>
</organism>
<keyword evidence="3" id="KW-1185">Reference proteome</keyword>
<dbReference type="EMBL" id="RCHS01002222">
    <property type="protein sequence ID" value="RMX48943.1"/>
    <property type="molecule type" value="Genomic_DNA"/>
</dbReference>
<dbReference type="OrthoDB" id="10051448at2759"/>
<feature type="non-terminal residue" evidence="2">
    <location>
        <position position="396"/>
    </location>
</feature>
<gene>
    <name evidence="2" type="ORF">pdam_00008360</name>
</gene>
<accession>A0A3M6U5I6</accession>
<feature type="region of interest" description="Disordered" evidence="1">
    <location>
        <begin position="43"/>
        <end position="74"/>
    </location>
</feature>